<organism evidence="1 2">
    <name type="scientific">Peronosclerospora sorghi</name>
    <dbReference type="NCBI Taxonomy" id="230839"/>
    <lineage>
        <taxon>Eukaryota</taxon>
        <taxon>Sar</taxon>
        <taxon>Stramenopiles</taxon>
        <taxon>Oomycota</taxon>
        <taxon>Peronosporomycetes</taxon>
        <taxon>Peronosporales</taxon>
        <taxon>Peronosporaceae</taxon>
        <taxon>Peronosclerospora</taxon>
    </lineage>
</organism>
<evidence type="ECO:0000313" key="1">
    <source>
        <dbReference type="EMBL" id="KAI9914353.1"/>
    </source>
</evidence>
<protein>
    <submittedName>
        <fullName evidence="1">Uncharacterized protein</fullName>
    </submittedName>
</protein>
<proteinExistence type="predicted"/>
<dbReference type="Proteomes" id="UP001163321">
    <property type="component" value="Chromosome 3"/>
</dbReference>
<name>A0ACC0W8C7_9STRA</name>
<accession>A0ACC0W8C7</accession>
<sequence>MGSLIFAEGDSRIQAAGLWYPSGCEYGPPTLKRFCVSVMNVFEEEYLRSPTEEDLTVYTHRGRRLCKRYHGHKPEEEEGVYTDEVSGIFHYLMRSHSCLPNCRKLHARMWKERLGYIRPDLLLCACRRILE</sequence>
<gene>
    <name evidence="1" type="ORF">PsorP6_008151</name>
</gene>
<reference evidence="1 2" key="1">
    <citation type="journal article" date="2022" name="bioRxiv">
        <title>The genome of the oomycete Peronosclerospora sorghi, a cosmopolitan pathogen of maize and sorghum, is inflated with dispersed pseudogenes.</title>
        <authorList>
            <person name="Fletcher K."/>
            <person name="Martin F."/>
            <person name="Isakeit T."/>
            <person name="Cavanaugh K."/>
            <person name="Magill C."/>
            <person name="Michelmore R."/>
        </authorList>
    </citation>
    <scope>NUCLEOTIDE SEQUENCE [LARGE SCALE GENOMIC DNA]</scope>
    <source>
        <strain evidence="1">P6</strain>
    </source>
</reference>
<dbReference type="EMBL" id="CM047582">
    <property type="protein sequence ID" value="KAI9914353.1"/>
    <property type="molecule type" value="Genomic_DNA"/>
</dbReference>
<keyword evidence="2" id="KW-1185">Reference proteome</keyword>
<evidence type="ECO:0000313" key="2">
    <source>
        <dbReference type="Proteomes" id="UP001163321"/>
    </source>
</evidence>
<comment type="caution">
    <text evidence="1">The sequence shown here is derived from an EMBL/GenBank/DDBJ whole genome shotgun (WGS) entry which is preliminary data.</text>
</comment>